<dbReference type="OrthoDB" id="1720422at2759"/>
<dbReference type="Gene3D" id="3.20.20.100">
    <property type="entry name" value="NADP-dependent oxidoreductase domain"/>
    <property type="match status" value="1"/>
</dbReference>
<reference evidence="5" key="1">
    <citation type="journal article" date="2021" name="Nat. Commun.">
        <title>Genetic determinants of endophytism in the Arabidopsis root mycobiome.</title>
        <authorList>
            <person name="Mesny F."/>
            <person name="Miyauchi S."/>
            <person name="Thiergart T."/>
            <person name="Pickel B."/>
            <person name="Atanasova L."/>
            <person name="Karlsson M."/>
            <person name="Huettel B."/>
            <person name="Barry K.W."/>
            <person name="Haridas S."/>
            <person name="Chen C."/>
            <person name="Bauer D."/>
            <person name="Andreopoulos W."/>
            <person name="Pangilinan J."/>
            <person name="LaButti K."/>
            <person name="Riley R."/>
            <person name="Lipzen A."/>
            <person name="Clum A."/>
            <person name="Drula E."/>
            <person name="Henrissat B."/>
            <person name="Kohler A."/>
            <person name="Grigoriev I.V."/>
            <person name="Martin F.M."/>
            <person name="Hacquard S."/>
        </authorList>
    </citation>
    <scope>NUCLEOTIDE SEQUENCE</scope>
    <source>
        <strain evidence="5">MPI-SDFR-AT-0073</strain>
    </source>
</reference>
<dbReference type="EMBL" id="JAGPXC010000004">
    <property type="protein sequence ID" value="KAH6654360.1"/>
    <property type="molecule type" value="Genomic_DNA"/>
</dbReference>
<dbReference type="InterPro" id="IPR050523">
    <property type="entry name" value="AKR_Detox_Biosynth"/>
</dbReference>
<comment type="caution">
    <text evidence="5">The sequence shown here is derived from an EMBL/GenBank/DDBJ whole genome shotgun (WGS) entry which is preliminary data.</text>
</comment>
<dbReference type="SUPFAM" id="SSF51430">
    <property type="entry name" value="NAD(P)-linked oxidoreductase"/>
    <property type="match status" value="1"/>
</dbReference>
<evidence type="ECO:0000256" key="2">
    <source>
        <dbReference type="ARBA" id="ARBA00022857"/>
    </source>
</evidence>
<dbReference type="GO" id="GO:0016491">
    <property type="term" value="F:oxidoreductase activity"/>
    <property type="evidence" value="ECO:0007669"/>
    <property type="project" value="UniProtKB-KW"/>
</dbReference>
<dbReference type="AlphaFoldDB" id="A0A9P8ULV3"/>
<dbReference type="InterPro" id="IPR036812">
    <property type="entry name" value="NAD(P)_OxRdtase_dom_sf"/>
</dbReference>
<dbReference type="PANTHER" id="PTHR43364">
    <property type="entry name" value="NADH-SPECIFIC METHYLGLYOXAL REDUCTASE-RELATED"/>
    <property type="match status" value="1"/>
</dbReference>
<dbReference type="InterPro" id="IPR023210">
    <property type="entry name" value="NADP_OxRdtase_dom"/>
</dbReference>
<dbReference type="GeneID" id="70133736"/>
<comment type="similarity">
    <text evidence="1">Belongs to the aldo/keto reductase family.</text>
</comment>
<evidence type="ECO:0000313" key="5">
    <source>
        <dbReference type="EMBL" id="KAH6654360.1"/>
    </source>
</evidence>
<evidence type="ECO:0000256" key="1">
    <source>
        <dbReference type="ARBA" id="ARBA00007905"/>
    </source>
</evidence>
<evidence type="ECO:0000256" key="3">
    <source>
        <dbReference type="ARBA" id="ARBA00023002"/>
    </source>
</evidence>
<dbReference type="Pfam" id="PF00248">
    <property type="entry name" value="Aldo_ket_red"/>
    <property type="match status" value="1"/>
</dbReference>
<dbReference type="Proteomes" id="UP000758603">
    <property type="component" value="Unassembled WGS sequence"/>
</dbReference>
<dbReference type="RefSeq" id="XP_045958630.1">
    <property type="nucleotide sequence ID" value="XM_046104845.1"/>
</dbReference>
<name>A0A9P8ULV3_9PEZI</name>
<keyword evidence="2" id="KW-0521">NADP</keyword>
<accession>A0A9P8ULV3</accession>
<keyword evidence="3" id="KW-0560">Oxidoreductase</keyword>
<protein>
    <submittedName>
        <fullName evidence="5">NADP-dependent oxidoreductase domain-containing protein</fullName>
    </submittedName>
</protein>
<keyword evidence="6" id="KW-1185">Reference proteome</keyword>
<feature type="domain" description="NADP-dependent oxidoreductase" evidence="4">
    <location>
        <begin position="55"/>
        <end position="218"/>
    </location>
</feature>
<dbReference type="PANTHER" id="PTHR43364:SF9">
    <property type="entry name" value="OXIDOREDUCTASE"/>
    <property type="match status" value="1"/>
</dbReference>
<sequence>MASGLPAAFKKSVANSRWEYRRLGNSGLKVSVPIFGCMNFGYPTSLLYSIPEEQDTANRYPKGASEVIVGKALKKYGIPSEKVIIMTKCFWCVGEQYEIRHIFNHEEFEASKDYVNQFHLSRTAIFNQVNASFKRLNTDCIDVLHIHRFDYDTPLEETMKALHDLAESGKVRYIGASSMWACADKLPGIKFISMQNKYNLLYREEEREVNRFCNDTGVWPDPSHGTVESDTIIIKRVQTVAKKHNWNMTHVALAWMD</sequence>
<gene>
    <name evidence="5" type="ORF">BKA67DRAFT_592513</name>
</gene>
<proteinExistence type="inferred from homology"/>
<evidence type="ECO:0000313" key="6">
    <source>
        <dbReference type="Proteomes" id="UP000758603"/>
    </source>
</evidence>
<evidence type="ECO:0000259" key="4">
    <source>
        <dbReference type="Pfam" id="PF00248"/>
    </source>
</evidence>
<organism evidence="5 6">
    <name type="scientific">Truncatella angustata</name>
    <dbReference type="NCBI Taxonomy" id="152316"/>
    <lineage>
        <taxon>Eukaryota</taxon>
        <taxon>Fungi</taxon>
        <taxon>Dikarya</taxon>
        <taxon>Ascomycota</taxon>
        <taxon>Pezizomycotina</taxon>
        <taxon>Sordariomycetes</taxon>
        <taxon>Xylariomycetidae</taxon>
        <taxon>Amphisphaeriales</taxon>
        <taxon>Sporocadaceae</taxon>
        <taxon>Truncatella</taxon>
    </lineage>
</organism>